<feature type="transmembrane region" description="Helical" evidence="1">
    <location>
        <begin position="79"/>
        <end position="99"/>
    </location>
</feature>
<dbReference type="EMBL" id="FPIZ01000001">
    <property type="protein sequence ID" value="SFW19262.1"/>
    <property type="molecule type" value="Genomic_DNA"/>
</dbReference>
<dbReference type="STRING" id="1004.SAMN05661012_00516"/>
<evidence type="ECO:0000313" key="3">
    <source>
        <dbReference type="Proteomes" id="UP000183788"/>
    </source>
</evidence>
<name>A0A1K1MBC9_9BACT</name>
<gene>
    <name evidence="2" type="ORF">SAMN05661012_00516</name>
</gene>
<evidence type="ECO:0000256" key="1">
    <source>
        <dbReference type="SAM" id="Phobius"/>
    </source>
</evidence>
<dbReference type="Proteomes" id="UP000183788">
    <property type="component" value="Unassembled WGS sequence"/>
</dbReference>
<accession>A0A1K1MBC9</accession>
<feature type="transmembrane region" description="Helical" evidence="1">
    <location>
        <begin position="17"/>
        <end position="35"/>
    </location>
</feature>
<keyword evidence="1" id="KW-0472">Membrane</keyword>
<sequence length="100" mass="11947">MLVTRKLRLILIFSRRFLVPACFFTAMFCLLSLRFGTKNMQTLVFVLKILTSVMIGYTVPQYRKNEFYFFYNFQMTPLVMLITGLFLEFILFAILMSYCF</sequence>
<feature type="transmembrane region" description="Helical" evidence="1">
    <location>
        <begin position="42"/>
        <end position="59"/>
    </location>
</feature>
<organism evidence="2 3">
    <name type="scientific">Chitinophaga sancti</name>
    <dbReference type="NCBI Taxonomy" id="1004"/>
    <lineage>
        <taxon>Bacteria</taxon>
        <taxon>Pseudomonadati</taxon>
        <taxon>Bacteroidota</taxon>
        <taxon>Chitinophagia</taxon>
        <taxon>Chitinophagales</taxon>
        <taxon>Chitinophagaceae</taxon>
        <taxon>Chitinophaga</taxon>
    </lineage>
</organism>
<evidence type="ECO:0000313" key="2">
    <source>
        <dbReference type="EMBL" id="SFW19262.1"/>
    </source>
</evidence>
<proteinExistence type="predicted"/>
<protein>
    <submittedName>
        <fullName evidence="2">Uncharacterized protein</fullName>
    </submittedName>
</protein>
<keyword evidence="1" id="KW-0812">Transmembrane</keyword>
<keyword evidence="1" id="KW-1133">Transmembrane helix</keyword>
<reference evidence="2 3" key="1">
    <citation type="submission" date="2016-11" db="EMBL/GenBank/DDBJ databases">
        <authorList>
            <person name="Jaros S."/>
            <person name="Januszkiewicz K."/>
            <person name="Wedrychowicz H."/>
        </authorList>
    </citation>
    <scope>NUCLEOTIDE SEQUENCE [LARGE SCALE GENOMIC DNA]</scope>
    <source>
        <strain evidence="2 3">DSM 784</strain>
    </source>
</reference>
<dbReference type="AlphaFoldDB" id="A0A1K1MBC9"/>